<keyword evidence="2" id="KW-0479">Metal-binding</keyword>
<evidence type="ECO:0000313" key="4">
    <source>
        <dbReference type="Proteomes" id="UP000282084"/>
    </source>
</evidence>
<dbReference type="PANTHER" id="PTHR46696:SF1">
    <property type="entry name" value="CYTOCHROME P450 YJIB-RELATED"/>
    <property type="match status" value="1"/>
</dbReference>
<organism evidence="3 4">
    <name type="scientific">Saccharothrix australiensis</name>
    <dbReference type="NCBI Taxonomy" id="2072"/>
    <lineage>
        <taxon>Bacteria</taxon>
        <taxon>Bacillati</taxon>
        <taxon>Actinomycetota</taxon>
        <taxon>Actinomycetes</taxon>
        <taxon>Pseudonocardiales</taxon>
        <taxon>Pseudonocardiaceae</taxon>
        <taxon>Saccharothrix</taxon>
    </lineage>
</organism>
<sequence length="391" mass="43433">MSHRDAPVLDLDLWSDEALHDPYPLWARMRETGPVVRLREPDFYALPRYAETRAALADWRTFSSARGVMLNDTLNRAQAGATLHTDPPEHVAQRTVVGRPLTPRALKRLEEPFRVAAEEVVERLVARGSFDAAAELAPHLPLSIVSHQVGLPEEGRERMLAWAAAAFDSAGPMNARARAALPVLEEAVAYSYDPGLPGRLLPGGWAEGVYRAAAAGEVPVEKCPALLIDYWGPALDTTIAAMTSAIWLFGRNPDQWRLVREDPALLPHAVNEVVRLETPTPYFSRVATRDVELGGTVVPAGARVLVMYGSANRDERKWPDPERMDVRRAPVDHVGFGHGEHACLGQRLARLEIKAVLAALARRVERFEIGEVRRLTNNMLRKIERLHVTVR</sequence>
<dbReference type="InterPro" id="IPR036396">
    <property type="entry name" value="Cyt_P450_sf"/>
</dbReference>
<evidence type="ECO:0000256" key="1">
    <source>
        <dbReference type="ARBA" id="ARBA00010617"/>
    </source>
</evidence>
<keyword evidence="2" id="KW-0503">Monooxygenase</keyword>
<reference evidence="3 4" key="1">
    <citation type="submission" date="2018-10" db="EMBL/GenBank/DDBJ databases">
        <title>Sequencing the genomes of 1000 actinobacteria strains.</title>
        <authorList>
            <person name="Klenk H.-P."/>
        </authorList>
    </citation>
    <scope>NUCLEOTIDE SEQUENCE [LARGE SCALE GENOMIC DNA]</scope>
    <source>
        <strain evidence="3 4">DSM 43800</strain>
    </source>
</reference>
<proteinExistence type="inferred from homology"/>
<evidence type="ECO:0000313" key="3">
    <source>
        <dbReference type="EMBL" id="RKT54657.1"/>
    </source>
</evidence>
<keyword evidence="2" id="KW-0560">Oxidoreductase</keyword>
<gene>
    <name evidence="3" type="ORF">C8E97_3304</name>
</gene>
<comment type="caution">
    <text evidence="3">The sequence shown here is derived from an EMBL/GenBank/DDBJ whole genome shotgun (WGS) entry which is preliminary data.</text>
</comment>
<dbReference type="GO" id="GO:0020037">
    <property type="term" value="F:heme binding"/>
    <property type="evidence" value="ECO:0007669"/>
    <property type="project" value="InterPro"/>
</dbReference>
<dbReference type="SUPFAM" id="SSF48264">
    <property type="entry name" value="Cytochrome P450"/>
    <property type="match status" value="1"/>
</dbReference>
<dbReference type="InterPro" id="IPR001128">
    <property type="entry name" value="Cyt_P450"/>
</dbReference>
<dbReference type="PRINTS" id="PR00359">
    <property type="entry name" value="BP450"/>
</dbReference>
<dbReference type="PROSITE" id="PS00086">
    <property type="entry name" value="CYTOCHROME_P450"/>
    <property type="match status" value="1"/>
</dbReference>
<dbReference type="Proteomes" id="UP000282084">
    <property type="component" value="Unassembled WGS sequence"/>
</dbReference>
<dbReference type="Gene3D" id="1.10.630.10">
    <property type="entry name" value="Cytochrome P450"/>
    <property type="match status" value="1"/>
</dbReference>
<dbReference type="RefSeq" id="WP_121006446.1">
    <property type="nucleotide sequence ID" value="NZ_RBXO01000001.1"/>
</dbReference>
<keyword evidence="2" id="KW-0408">Iron</keyword>
<dbReference type="InterPro" id="IPR002397">
    <property type="entry name" value="Cyt_P450_B"/>
</dbReference>
<dbReference type="EMBL" id="RBXO01000001">
    <property type="protein sequence ID" value="RKT54657.1"/>
    <property type="molecule type" value="Genomic_DNA"/>
</dbReference>
<dbReference type="GO" id="GO:0016705">
    <property type="term" value="F:oxidoreductase activity, acting on paired donors, with incorporation or reduction of molecular oxygen"/>
    <property type="evidence" value="ECO:0007669"/>
    <property type="project" value="InterPro"/>
</dbReference>
<dbReference type="PANTHER" id="PTHR46696">
    <property type="entry name" value="P450, PUTATIVE (EUROFUNG)-RELATED"/>
    <property type="match status" value="1"/>
</dbReference>
<protein>
    <submittedName>
        <fullName evidence="3">Cytochrome P450</fullName>
    </submittedName>
</protein>
<dbReference type="AlphaFoldDB" id="A0A495W0X1"/>
<dbReference type="GO" id="GO:0005506">
    <property type="term" value="F:iron ion binding"/>
    <property type="evidence" value="ECO:0007669"/>
    <property type="project" value="InterPro"/>
</dbReference>
<dbReference type="OrthoDB" id="9801155at2"/>
<dbReference type="InterPro" id="IPR017972">
    <property type="entry name" value="Cyt_P450_CS"/>
</dbReference>
<name>A0A495W0X1_9PSEU</name>
<keyword evidence="2" id="KW-0349">Heme</keyword>
<dbReference type="Pfam" id="PF00067">
    <property type="entry name" value="p450"/>
    <property type="match status" value="1"/>
</dbReference>
<keyword evidence="4" id="KW-1185">Reference proteome</keyword>
<accession>A0A495W0X1</accession>
<comment type="similarity">
    <text evidence="1 2">Belongs to the cytochrome P450 family.</text>
</comment>
<evidence type="ECO:0000256" key="2">
    <source>
        <dbReference type="RuleBase" id="RU000461"/>
    </source>
</evidence>
<dbReference type="GO" id="GO:0004497">
    <property type="term" value="F:monooxygenase activity"/>
    <property type="evidence" value="ECO:0007669"/>
    <property type="project" value="UniProtKB-KW"/>
</dbReference>